<dbReference type="Proteomes" id="UP000033497">
    <property type="component" value="Unassembled WGS sequence"/>
</dbReference>
<proteinExistence type="predicted"/>
<dbReference type="RefSeq" id="WP_045081083.1">
    <property type="nucleotide sequence ID" value="NZ_JSVU01000007.1"/>
</dbReference>
<dbReference type="EMBL" id="JSVU01000007">
    <property type="protein sequence ID" value="KJJ37972.1"/>
    <property type="molecule type" value="Genomic_DNA"/>
</dbReference>
<reference evidence="1 2" key="1">
    <citation type="submission" date="2014-10" db="EMBL/GenBank/DDBJ databases">
        <title>Genome sequencing of Vitellibacter vladivostokensis KMM 3516.</title>
        <authorList>
            <person name="Thevarajoo S."/>
            <person name="Selvaratnam C."/>
            <person name="Goh K.M."/>
            <person name="Chong C.S."/>
        </authorList>
    </citation>
    <scope>NUCLEOTIDE SEQUENCE [LARGE SCALE GENOMIC DNA]</scope>
    <source>
        <strain evidence="1 2">KMM 3516</strain>
    </source>
</reference>
<evidence type="ECO:0000313" key="1">
    <source>
        <dbReference type="EMBL" id="KJJ37972.1"/>
    </source>
</evidence>
<keyword evidence="2" id="KW-1185">Reference proteome</keyword>
<organism evidence="1 2">
    <name type="scientific">Aequorivita vladivostokensis</name>
    <dbReference type="NCBI Taxonomy" id="171194"/>
    <lineage>
        <taxon>Bacteria</taxon>
        <taxon>Pseudomonadati</taxon>
        <taxon>Bacteroidota</taxon>
        <taxon>Flavobacteriia</taxon>
        <taxon>Flavobacteriales</taxon>
        <taxon>Flavobacteriaceae</taxon>
        <taxon>Aequorivita</taxon>
    </lineage>
</organism>
<evidence type="ECO:0000313" key="2">
    <source>
        <dbReference type="Proteomes" id="UP000033497"/>
    </source>
</evidence>
<protein>
    <submittedName>
        <fullName evidence="1">Uncharacterized protein</fullName>
    </submittedName>
</protein>
<accession>A0ABR5DGS4</accession>
<name>A0ABR5DGS4_9FLAO</name>
<comment type="caution">
    <text evidence="1">The sequence shown here is derived from an EMBL/GenBank/DDBJ whole genome shotgun (WGS) entry which is preliminary data.</text>
</comment>
<sequence length="187" mass="21415">MKIKSNAATGELSSPFYKVNKDFCKAFEEFIAHKNGEVKGTYNAWSYLVEGRISHPKPWRLRYKKATYTSTGNLILSAKKQSLLTLAEWSAPWAASSNSIFSIVRKRDIGFLKKFFSPNFNGYPFSKKYVVTGANSNEALIKNLYIKLEPLFLSEELKSITLKNNILLISLDTDKHHFNIFENLFDL</sequence>
<gene>
    <name evidence="1" type="ORF">MB09_11730</name>
</gene>